<evidence type="ECO:0000259" key="3">
    <source>
        <dbReference type="PROSITE" id="PS51480"/>
    </source>
</evidence>
<dbReference type="GO" id="GO:0005829">
    <property type="term" value="C:cytosol"/>
    <property type="evidence" value="ECO:0007669"/>
    <property type="project" value="TreeGrafter"/>
</dbReference>
<dbReference type="EMBL" id="UINC01160219">
    <property type="protein sequence ID" value="SVD58742.1"/>
    <property type="molecule type" value="Genomic_DNA"/>
</dbReference>
<evidence type="ECO:0000256" key="2">
    <source>
        <dbReference type="ARBA" id="ARBA00022777"/>
    </source>
</evidence>
<dbReference type="AlphaFoldDB" id="A0A382WIY7"/>
<name>A0A382WIY7_9ZZZZ</name>
<dbReference type="Gene3D" id="1.25.40.340">
    <property type="match status" value="1"/>
</dbReference>
<accession>A0A382WIY7</accession>
<evidence type="ECO:0000256" key="1">
    <source>
        <dbReference type="ARBA" id="ARBA00022679"/>
    </source>
</evidence>
<sequence length="134" mass="14084">MCLANQFFLLKEELNEFDRAVGDGDHGSALARGFQAAAEKLTELKPDELPKIILMTISSELMSAAGGASGVLFSVFFKELGRACGGGSHLQASEFSHGLAESVDRVAKLGKAKIGDKTMLDALQPASVAVSEGR</sequence>
<dbReference type="InterPro" id="IPR036117">
    <property type="entry name" value="DhaL_dom_sf"/>
</dbReference>
<dbReference type="PANTHER" id="PTHR28629">
    <property type="entry name" value="TRIOKINASE/FMN CYCLASE"/>
    <property type="match status" value="1"/>
</dbReference>
<reference evidence="4" key="1">
    <citation type="submission" date="2018-05" db="EMBL/GenBank/DDBJ databases">
        <authorList>
            <person name="Lanie J.A."/>
            <person name="Ng W.-L."/>
            <person name="Kazmierczak K.M."/>
            <person name="Andrzejewski T.M."/>
            <person name="Davidsen T.M."/>
            <person name="Wayne K.J."/>
            <person name="Tettelin H."/>
            <person name="Glass J.I."/>
            <person name="Rusch D."/>
            <person name="Podicherti R."/>
            <person name="Tsui H.-C.T."/>
            <person name="Winkler M.E."/>
        </authorList>
    </citation>
    <scope>NUCLEOTIDE SEQUENCE</scope>
</reference>
<evidence type="ECO:0000313" key="4">
    <source>
        <dbReference type="EMBL" id="SVD58742.1"/>
    </source>
</evidence>
<dbReference type="PANTHER" id="PTHR28629:SF4">
    <property type="entry name" value="TRIOKINASE_FMN CYCLASE"/>
    <property type="match status" value="1"/>
</dbReference>
<protein>
    <recommendedName>
        <fullName evidence="3">DhaL domain-containing protein</fullName>
    </recommendedName>
</protein>
<dbReference type="Pfam" id="PF02734">
    <property type="entry name" value="Dak2"/>
    <property type="match status" value="1"/>
</dbReference>
<dbReference type="InterPro" id="IPR050861">
    <property type="entry name" value="Dihydroxyacetone_Kinase"/>
</dbReference>
<dbReference type="GO" id="GO:0019563">
    <property type="term" value="P:glycerol catabolic process"/>
    <property type="evidence" value="ECO:0007669"/>
    <property type="project" value="TreeGrafter"/>
</dbReference>
<proteinExistence type="predicted"/>
<keyword evidence="2" id="KW-0418">Kinase</keyword>
<dbReference type="PROSITE" id="PS51480">
    <property type="entry name" value="DHAL"/>
    <property type="match status" value="1"/>
</dbReference>
<dbReference type="InterPro" id="IPR004007">
    <property type="entry name" value="DhaL_dom"/>
</dbReference>
<organism evidence="4">
    <name type="scientific">marine metagenome</name>
    <dbReference type="NCBI Taxonomy" id="408172"/>
    <lineage>
        <taxon>unclassified sequences</taxon>
        <taxon>metagenomes</taxon>
        <taxon>ecological metagenomes</taxon>
    </lineage>
</organism>
<gene>
    <name evidence="4" type="ORF">METZ01_LOCUS411596</name>
</gene>
<keyword evidence="1" id="KW-0808">Transferase</keyword>
<feature type="non-terminal residue" evidence="4">
    <location>
        <position position="134"/>
    </location>
</feature>
<dbReference type="SUPFAM" id="SSF101473">
    <property type="entry name" value="DhaL-like"/>
    <property type="match status" value="1"/>
</dbReference>
<feature type="domain" description="DhaL" evidence="3">
    <location>
        <begin position="1"/>
        <end position="134"/>
    </location>
</feature>
<dbReference type="SMART" id="SM01120">
    <property type="entry name" value="Dak2"/>
    <property type="match status" value="1"/>
</dbReference>
<dbReference type="GO" id="GO:0004371">
    <property type="term" value="F:glycerone kinase activity"/>
    <property type="evidence" value="ECO:0007669"/>
    <property type="project" value="InterPro"/>
</dbReference>